<proteinExistence type="predicted"/>
<reference evidence="4" key="1">
    <citation type="journal article" date="2022" name="Microb. Genom.">
        <title>A global pangenome for the wheat fungal pathogen Pyrenophora tritici-repentis and prediction of effector protein structural homology.</title>
        <authorList>
            <person name="Moolhuijzen P.M."/>
            <person name="See P.T."/>
            <person name="Shi G."/>
            <person name="Powell H.R."/>
            <person name="Cockram J."/>
            <person name="Jorgensen L.N."/>
            <person name="Benslimane H."/>
            <person name="Strelkov S.E."/>
            <person name="Turner J."/>
            <person name="Liu Z."/>
            <person name="Moffat C.S."/>
        </authorList>
    </citation>
    <scope>NUCLEOTIDE SEQUENCE [LARGE SCALE GENOMIC DNA]</scope>
</reference>
<keyword evidence="2" id="KW-0812">Transmembrane</keyword>
<name>A0A922NMJ7_9PLEO</name>
<evidence type="ECO:0000313" key="3">
    <source>
        <dbReference type="EMBL" id="KAI1518646.1"/>
    </source>
</evidence>
<evidence type="ECO:0000256" key="1">
    <source>
        <dbReference type="SAM" id="MobiDB-lite"/>
    </source>
</evidence>
<dbReference type="Proteomes" id="UP000249757">
    <property type="component" value="Unassembled WGS sequence"/>
</dbReference>
<gene>
    <name evidence="3" type="ORF">Ptr86124_001774</name>
</gene>
<keyword evidence="2" id="KW-1133">Transmembrane helix</keyword>
<feature type="compositionally biased region" description="Low complexity" evidence="1">
    <location>
        <begin position="429"/>
        <end position="444"/>
    </location>
</feature>
<accession>A0A922NMJ7</accession>
<feature type="region of interest" description="Disordered" evidence="1">
    <location>
        <begin position="388"/>
        <end position="449"/>
    </location>
</feature>
<evidence type="ECO:0000256" key="2">
    <source>
        <dbReference type="SAM" id="Phobius"/>
    </source>
</evidence>
<organism evidence="3 4">
    <name type="scientific">Pyrenophora tritici-repentis</name>
    <dbReference type="NCBI Taxonomy" id="45151"/>
    <lineage>
        <taxon>Eukaryota</taxon>
        <taxon>Fungi</taxon>
        <taxon>Dikarya</taxon>
        <taxon>Ascomycota</taxon>
        <taxon>Pezizomycotina</taxon>
        <taxon>Dothideomycetes</taxon>
        <taxon>Pleosporomycetidae</taxon>
        <taxon>Pleosporales</taxon>
        <taxon>Pleosporineae</taxon>
        <taxon>Pleosporaceae</taxon>
        <taxon>Pyrenophora</taxon>
    </lineage>
</organism>
<comment type="caution">
    <text evidence="3">The sequence shown here is derived from an EMBL/GenBank/DDBJ whole genome shotgun (WGS) entry which is preliminary data.</text>
</comment>
<protein>
    <submittedName>
        <fullName evidence="3">Uncharacterized protein</fullName>
    </submittedName>
</protein>
<feature type="transmembrane region" description="Helical" evidence="2">
    <location>
        <begin position="48"/>
        <end position="68"/>
    </location>
</feature>
<feature type="compositionally biased region" description="Acidic residues" evidence="1">
    <location>
        <begin position="398"/>
        <end position="411"/>
    </location>
</feature>
<dbReference type="AlphaFoldDB" id="A0A922NMJ7"/>
<feature type="compositionally biased region" description="Basic and acidic residues" evidence="1">
    <location>
        <begin position="388"/>
        <end position="397"/>
    </location>
</feature>
<keyword evidence="2" id="KW-0472">Membrane</keyword>
<feature type="transmembrane region" description="Helical" evidence="2">
    <location>
        <begin position="17"/>
        <end position="36"/>
    </location>
</feature>
<evidence type="ECO:0000313" key="4">
    <source>
        <dbReference type="Proteomes" id="UP000249757"/>
    </source>
</evidence>
<dbReference type="EMBL" id="NRDI02000002">
    <property type="protein sequence ID" value="KAI1518646.1"/>
    <property type="molecule type" value="Genomic_DNA"/>
</dbReference>
<keyword evidence="4" id="KW-1185">Reference proteome</keyword>
<sequence>MFATIMNATFEFAHKDVFLATVFTNFCMYLTLILFWRAKGLSSVSLAILFLIGVSYVFYMIGCNLLVLSDATEDVEESPAHPRSPQWVVDRILRVGQILRGELMHVPELEKESEPEPVSATESTVPGIEAEVEPELEADHASTVTEVDATAITTTPEDMMSGEAQAELETLTNDVGNKILAIADLIRGYDDLVDAILKANELSKLDEPSDKEESPEENLNVALVLYQPPRDIVDIIRIIPSKDTTVEGVATATPLEEEVAAITETTTITDNTAITNNTATETPALEEEIIEVEMPDAPKEREVLTPSAPAKKRKGSIEKLNESDRSYSCKRKMRIVKSGFYQIPVSVIPVVVVVPVPSQDEMFIDDNDTKDGVTVLATGIEGLLLKGEDVSDNKDPEGDIEVSEIADEGYVSDEKDHQEDTEMSDSDTSDYASNSSSPDTSTFDVDVDDEEEYDVGFDVYICSRMGKM</sequence>